<evidence type="ECO:0000313" key="1">
    <source>
        <dbReference type="EMBL" id="KAL0167142.1"/>
    </source>
</evidence>
<dbReference type="AlphaFoldDB" id="A0ABD0P085"/>
<reference evidence="1 2" key="1">
    <citation type="submission" date="2024-05" db="EMBL/GenBank/DDBJ databases">
        <title>Genome sequencing and assembly of Indian major carp, Cirrhinus mrigala (Hamilton, 1822).</title>
        <authorList>
            <person name="Mohindra V."/>
            <person name="Chowdhury L.M."/>
            <person name="Lal K."/>
            <person name="Jena J.K."/>
        </authorList>
    </citation>
    <scope>NUCLEOTIDE SEQUENCE [LARGE SCALE GENOMIC DNA]</scope>
    <source>
        <strain evidence="1">CM1030</strain>
        <tissue evidence="1">Blood</tissue>
    </source>
</reference>
<protein>
    <submittedName>
        <fullName evidence="1">Uncharacterized protein</fullName>
    </submittedName>
</protein>
<proteinExistence type="predicted"/>
<accession>A0ABD0P085</accession>
<name>A0ABD0P085_CIRMR</name>
<evidence type="ECO:0000313" key="2">
    <source>
        <dbReference type="Proteomes" id="UP001529510"/>
    </source>
</evidence>
<organism evidence="1 2">
    <name type="scientific">Cirrhinus mrigala</name>
    <name type="common">Mrigala</name>
    <dbReference type="NCBI Taxonomy" id="683832"/>
    <lineage>
        <taxon>Eukaryota</taxon>
        <taxon>Metazoa</taxon>
        <taxon>Chordata</taxon>
        <taxon>Craniata</taxon>
        <taxon>Vertebrata</taxon>
        <taxon>Euteleostomi</taxon>
        <taxon>Actinopterygii</taxon>
        <taxon>Neopterygii</taxon>
        <taxon>Teleostei</taxon>
        <taxon>Ostariophysi</taxon>
        <taxon>Cypriniformes</taxon>
        <taxon>Cyprinidae</taxon>
        <taxon>Labeoninae</taxon>
        <taxon>Labeonini</taxon>
        <taxon>Cirrhinus</taxon>
    </lineage>
</organism>
<feature type="non-terminal residue" evidence="1">
    <location>
        <position position="1"/>
    </location>
</feature>
<dbReference type="Proteomes" id="UP001529510">
    <property type="component" value="Unassembled WGS sequence"/>
</dbReference>
<keyword evidence="2" id="KW-1185">Reference proteome</keyword>
<comment type="caution">
    <text evidence="1">The sequence shown here is derived from an EMBL/GenBank/DDBJ whole genome shotgun (WGS) entry which is preliminary data.</text>
</comment>
<gene>
    <name evidence="1" type="ORF">M9458_038986</name>
</gene>
<dbReference type="EMBL" id="JAMKFB020000019">
    <property type="protein sequence ID" value="KAL0167142.1"/>
    <property type="molecule type" value="Genomic_DNA"/>
</dbReference>
<feature type="non-terminal residue" evidence="1">
    <location>
        <position position="51"/>
    </location>
</feature>
<sequence>LQCFNAALLFVFQSAEGRGVKTIIRVTQTHLMGITLIVTDPDTFNNEHENK</sequence>